<dbReference type="NCBIfam" id="TIGR01453">
    <property type="entry name" value="grpIintron_endo"/>
    <property type="match status" value="1"/>
</dbReference>
<evidence type="ECO:0000259" key="2">
    <source>
        <dbReference type="PROSITE" id="PS50164"/>
    </source>
</evidence>
<dbReference type="GO" id="GO:0004519">
    <property type="term" value="F:endonuclease activity"/>
    <property type="evidence" value="ECO:0007669"/>
    <property type="project" value="InterPro"/>
</dbReference>
<dbReference type="EMBL" id="KC993173">
    <property type="protein sequence ID" value="AGS44029.1"/>
    <property type="molecule type" value="Genomic_DNA"/>
</dbReference>
<dbReference type="AlphaFoldDB" id="S5TDT1"/>
<geneLocation type="mitochondrion" evidence="3"/>
<dbReference type="Pfam" id="PF01541">
    <property type="entry name" value="GIY-YIG"/>
    <property type="match status" value="1"/>
</dbReference>
<keyword evidence="3" id="KW-0496">Mitochondrion</keyword>
<sequence length="359" mass="42782">FLKYTHKQKNSPKSIKLNNFNNNNNNNNNRPTADFKYLNFNQKRSYHNTRWLYQQEYKTKIYDQDITKPEEIFNELNIFPLIYWENLHLIETQNDIRDEVKNKSGIYCIINKITRNIYVGSASTNKFNTRFRNHLFNLHGNKILKKSVQKYGVNNFIFCILKYFPYDGSTINKYNNKDLLALEINYISLLAPKYNILTEAGNSFGFKHSEENINKIKLLFNEERRKLLKQLQFKNLPLNISDNYISLNTNQNISQKFSLKIFLVNPNNNKIYCYISGISKTAHLLCCSYKTIQRALDLTWIYIPKEFLPFLNQTHIDQHNDIITFINKNDYNDFSLKKRFKSTLIHLKTHVKILIKKNI</sequence>
<feature type="non-terminal residue" evidence="3">
    <location>
        <position position="1"/>
    </location>
</feature>
<accession>S5TDT1</accession>
<reference evidence="3" key="1">
    <citation type="submission" date="2013-04" db="EMBL/GenBank/DDBJ databases">
        <authorList>
            <person name="Hegedusova E."/>
            <person name="Brejova B."/>
            <person name="Nosek J."/>
        </authorList>
    </citation>
    <scope>NUCLEOTIDE SEQUENCE</scope>
    <source>
        <strain evidence="3">NCAIM Y.01608</strain>
    </source>
</reference>
<dbReference type="InterPro" id="IPR000305">
    <property type="entry name" value="GIY-YIG_endonuc"/>
</dbReference>
<protein>
    <recommendedName>
        <fullName evidence="2">GIY-YIG domain-containing protein</fullName>
    </recommendedName>
</protein>
<organism evidence="3">
    <name type="scientific">Ogataea polymorpha</name>
    <dbReference type="NCBI Taxonomy" id="460523"/>
    <lineage>
        <taxon>Eukaryota</taxon>
        <taxon>Fungi</taxon>
        <taxon>Dikarya</taxon>
        <taxon>Ascomycota</taxon>
        <taxon>Saccharomycotina</taxon>
        <taxon>Pichiomycetes</taxon>
        <taxon>Pichiales</taxon>
        <taxon>Pichiaceae</taxon>
        <taxon>Ogataea</taxon>
    </lineage>
</organism>
<dbReference type="InterPro" id="IPR035901">
    <property type="entry name" value="GIY-YIG_endonuc_sf"/>
</dbReference>
<feature type="domain" description="GIY-YIG" evidence="2">
    <location>
        <begin position="102"/>
        <end position="196"/>
    </location>
</feature>
<name>S5TDT1_9ASCO</name>
<dbReference type="Gene3D" id="3.40.1440.10">
    <property type="entry name" value="GIY-YIG endonuclease"/>
    <property type="match status" value="1"/>
</dbReference>
<dbReference type="PROSITE" id="PS50164">
    <property type="entry name" value="GIY_YIG"/>
    <property type="match status" value="1"/>
</dbReference>
<dbReference type="SUPFAM" id="SSF82771">
    <property type="entry name" value="GIY-YIG endonuclease"/>
    <property type="match status" value="1"/>
</dbReference>
<feature type="region of interest" description="Disordered" evidence="1">
    <location>
        <begin position="9"/>
        <end position="30"/>
    </location>
</feature>
<evidence type="ECO:0000313" key="3">
    <source>
        <dbReference type="EMBL" id="AGS44029.1"/>
    </source>
</evidence>
<feature type="compositionally biased region" description="Low complexity" evidence="1">
    <location>
        <begin position="18"/>
        <end position="29"/>
    </location>
</feature>
<evidence type="ECO:0000256" key="1">
    <source>
        <dbReference type="SAM" id="MobiDB-lite"/>
    </source>
</evidence>
<dbReference type="SMART" id="SM00465">
    <property type="entry name" value="GIYc"/>
    <property type="match status" value="1"/>
</dbReference>
<gene>
    <name evidence="3" type="primary">cob-I1</name>
</gene>
<proteinExistence type="predicted"/>
<dbReference type="InterPro" id="IPR006350">
    <property type="entry name" value="Intron_endoG1"/>
</dbReference>